<organism evidence="3 4">
    <name type="scientific">Wickerhamomyces ciferrii (strain ATCC 14091 / BCRC 22168 / CBS 111 / JCM 3599 / NBRC 0793 / NRRL Y-1031 F-60-10)</name>
    <name type="common">Yeast</name>
    <name type="synonym">Pichia ciferrii</name>
    <dbReference type="NCBI Taxonomy" id="1206466"/>
    <lineage>
        <taxon>Eukaryota</taxon>
        <taxon>Fungi</taxon>
        <taxon>Dikarya</taxon>
        <taxon>Ascomycota</taxon>
        <taxon>Saccharomycotina</taxon>
        <taxon>Saccharomycetes</taxon>
        <taxon>Phaffomycetales</taxon>
        <taxon>Wickerhamomycetaceae</taxon>
        <taxon>Wickerhamomyces</taxon>
    </lineage>
</organism>
<evidence type="ECO:0000313" key="4">
    <source>
        <dbReference type="Proteomes" id="UP000009328"/>
    </source>
</evidence>
<evidence type="ECO:0000313" key="3">
    <source>
        <dbReference type="EMBL" id="CCH43524.1"/>
    </source>
</evidence>
<gene>
    <name evidence="3" type="ORF">BN7_3075</name>
</gene>
<feature type="region of interest" description="Disordered" evidence="2">
    <location>
        <begin position="1"/>
        <end position="57"/>
    </location>
</feature>
<sequence length="444" mass="50389">MGNVPTKEDRGSQSSRRRGSSISSTINGLNPNSSSPFPAQKLKLGKRSSNTKEKEKFKEAHAAGLVVKYDENVDGGYLAPYGTYNLNLDYKISVVKQCIIDRKLAPFYTPLQDHNKNWTDEELLKTVDSLKLHAHPSEADDEDEDLNYEYEDIDETTLSKRELKKHLSKKFNKQLKVKRLKWQDDEELRYRQEKSTSKQASSKDLKLILYRNVAECPICFLYYPKWLNYSRCCVQPICTECFVQIKRLDPHFPHDNDEEDVEDKAKNDPNLLISEPACCPYCATANFGVTYTPPFFRTGLNGDFTAGLFKLPSSEAVILEGEETSSFDVDDNYFKKSMTDATRSSSNSGNGSRSGSPSGRRGSLSANNPAVITTDFIRPDWEQKLNSARARLAKRAATASAIHASNLLIQNNEQDVEQRMIEEAMRLSLMDEEARKRRDSSSRR</sequence>
<dbReference type="InterPro" id="IPR039301">
    <property type="entry name" value="Sip5/DA2"/>
</dbReference>
<dbReference type="PANTHER" id="PTHR31315">
    <property type="entry name" value="PROTEIN SIP5"/>
    <property type="match status" value="1"/>
</dbReference>
<feature type="region of interest" description="Disordered" evidence="2">
    <location>
        <begin position="339"/>
        <end position="367"/>
    </location>
</feature>
<feature type="compositionally biased region" description="Low complexity" evidence="2">
    <location>
        <begin position="343"/>
        <end position="365"/>
    </location>
</feature>
<evidence type="ECO:0000256" key="2">
    <source>
        <dbReference type="SAM" id="MobiDB-lite"/>
    </source>
</evidence>
<dbReference type="Proteomes" id="UP000009328">
    <property type="component" value="Unassembled WGS sequence"/>
</dbReference>
<dbReference type="PANTHER" id="PTHR31315:SF1">
    <property type="entry name" value="PROTEIN SIP5"/>
    <property type="match status" value="1"/>
</dbReference>
<protein>
    <recommendedName>
        <fullName evidence="5">Protein SIP5</fullName>
    </recommendedName>
</protein>
<evidence type="ECO:0008006" key="5">
    <source>
        <dbReference type="Google" id="ProtNLM"/>
    </source>
</evidence>
<dbReference type="HOGENOM" id="CLU_009068_2_0_1"/>
<dbReference type="AlphaFoldDB" id="K0KQ05"/>
<dbReference type="STRING" id="1206466.K0KQ05"/>
<feature type="compositionally biased region" description="Basic and acidic residues" evidence="2">
    <location>
        <begin position="1"/>
        <end position="11"/>
    </location>
</feature>
<dbReference type="GO" id="GO:0005737">
    <property type="term" value="C:cytoplasm"/>
    <property type="evidence" value="ECO:0007669"/>
    <property type="project" value="TreeGrafter"/>
</dbReference>
<dbReference type="eggNOG" id="KOG2789">
    <property type="taxonomic scope" value="Eukaryota"/>
</dbReference>
<accession>K0KQ05</accession>
<feature type="compositionally biased region" description="Polar residues" evidence="2">
    <location>
        <begin position="25"/>
        <end position="37"/>
    </location>
</feature>
<evidence type="ECO:0000256" key="1">
    <source>
        <dbReference type="ARBA" id="ARBA00010402"/>
    </source>
</evidence>
<keyword evidence="4" id="KW-1185">Reference proteome</keyword>
<name>K0KQ05_WICCF</name>
<dbReference type="EMBL" id="CAIF01000082">
    <property type="protein sequence ID" value="CCH43524.1"/>
    <property type="molecule type" value="Genomic_DNA"/>
</dbReference>
<reference evidence="3 4" key="1">
    <citation type="journal article" date="2012" name="Eukaryot. Cell">
        <title>Draft genome sequence of Wickerhamomyces ciferrii NRRL Y-1031 F-60-10.</title>
        <authorList>
            <person name="Schneider J."/>
            <person name="Andrea H."/>
            <person name="Blom J."/>
            <person name="Jaenicke S."/>
            <person name="Ruckert C."/>
            <person name="Schorsch C."/>
            <person name="Szczepanowski R."/>
            <person name="Farwick M."/>
            <person name="Goesmann A."/>
            <person name="Puhler A."/>
            <person name="Schaffer S."/>
            <person name="Tauch A."/>
            <person name="Kohler T."/>
            <person name="Brinkrolf K."/>
        </authorList>
    </citation>
    <scope>NUCLEOTIDE SEQUENCE [LARGE SCALE GENOMIC DNA]</scope>
    <source>
        <strain evidence="4">ATCC 14091 / BCRC 22168 / CBS 111 / JCM 3599 / NBRC 0793 / NRRL Y-1031 F-60-10</strain>
    </source>
</reference>
<proteinExistence type="inferred from homology"/>
<dbReference type="CDD" id="cd24139">
    <property type="entry name" value="SIP5-like"/>
    <property type="match status" value="1"/>
</dbReference>
<comment type="similarity">
    <text evidence="1">Belongs to the SIP5 family.</text>
</comment>
<dbReference type="InParanoid" id="K0KQ05"/>
<comment type="caution">
    <text evidence="3">The sequence shown here is derived from an EMBL/GenBank/DDBJ whole genome shotgun (WGS) entry which is preliminary data.</text>
</comment>
<dbReference type="FunCoup" id="K0KQ05">
    <property type="interactions" value="64"/>
</dbReference>